<keyword evidence="3" id="KW-1185">Reference proteome</keyword>
<sequence>MSMASRISRSQASGRPQDSGRSQSPGRHGDPPRPALAGIAGQWDAAGLRAHIARTQRPTLQSAESILTHPRSLARPVPDWRPPTLRLPAVGEFPSLNLALTRYRVGPRVKARLRGYGEPRVPAFLVVARLSDPQGRTTDGRLTHAWVSCLVQPESSHVVHEITSSSSATFVWLVDRDYTPVASPLSLFEDFSAAA</sequence>
<dbReference type="EMBL" id="CP064954">
    <property type="protein sequence ID" value="QPK79947.1"/>
    <property type="molecule type" value="Genomic_DNA"/>
</dbReference>
<evidence type="ECO:0000256" key="1">
    <source>
        <dbReference type="SAM" id="MobiDB-lite"/>
    </source>
</evidence>
<dbReference type="AlphaFoldDB" id="A0A7T0PCP7"/>
<organism evidence="2 3">
    <name type="scientific">Corynebacterium lizhenjunii</name>
    <dbReference type="NCBI Taxonomy" id="2709394"/>
    <lineage>
        <taxon>Bacteria</taxon>
        <taxon>Bacillati</taxon>
        <taxon>Actinomycetota</taxon>
        <taxon>Actinomycetes</taxon>
        <taxon>Mycobacteriales</taxon>
        <taxon>Corynebacteriaceae</taxon>
        <taxon>Corynebacterium</taxon>
    </lineage>
</organism>
<dbReference type="KEGG" id="cliz:G7Y31_04445"/>
<protein>
    <submittedName>
        <fullName evidence="2">Uncharacterized protein</fullName>
    </submittedName>
</protein>
<feature type="region of interest" description="Disordered" evidence="1">
    <location>
        <begin position="1"/>
        <end position="38"/>
    </location>
</feature>
<proteinExistence type="predicted"/>
<name>A0A7T0PCP7_9CORY</name>
<reference evidence="2 3" key="1">
    <citation type="submission" date="2020-11" db="EMBL/GenBank/DDBJ databases">
        <title>Corynebacterium sp. ZJ-599.</title>
        <authorList>
            <person name="Zhou J."/>
        </authorList>
    </citation>
    <scope>NUCLEOTIDE SEQUENCE [LARGE SCALE GENOMIC DNA]</scope>
    <source>
        <strain evidence="2 3">ZJ-599</strain>
    </source>
</reference>
<gene>
    <name evidence="2" type="ORF">G7Y31_04445</name>
</gene>
<dbReference type="Proteomes" id="UP000594681">
    <property type="component" value="Chromosome"/>
</dbReference>
<dbReference type="RefSeq" id="WP_196823617.1">
    <property type="nucleotide sequence ID" value="NZ_CP064954.1"/>
</dbReference>
<evidence type="ECO:0000313" key="3">
    <source>
        <dbReference type="Proteomes" id="UP000594681"/>
    </source>
</evidence>
<evidence type="ECO:0000313" key="2">
    <source>
        <dbReference type="EMBL" id="QPK79947.1"/>
    </source>
</evidence>
<accession>A0A7T0PCP7</accession>
<feature type="compositionally biased region" description="Polar residues" evidence="1">
    <location>
        <begin position="1"/>
        <end position="25"/>
    </location>
</feature>